<feature type="domain" description="DUF5724" evidence="2">
    <location>
        <begin position="49"/>
        <end position="1250"/>
    </location>
</feature>
<dbReference type="InterPro" id="IPR056639">
    <property type="entry name" value="DUF7737"/>
</dbReference>
<name>A0A6S6TYU5_9BACT</name>
<dbReference type="Pfam" id="PF13569">
    <property type="entry name" value="DUF4132"/>
    <property type="match status" value="1"/>
</dbReference>
<accession>A0A6S6TYU5</accession>
<evidence type="ECO:0000259" key="2">
    <source>
        <dbReference type="Pfam" id="PF18991"/>
    </source>
</evidence>
<sequence>MIKQEEAEYFFKARAIDKPNLGQLIGFGEQFRQLGKIISLSTKEHKENNKKPYGKSRNINEINMELFTELFEDKDYAFNPFESKEGEALALYFFGEVIGLTLVKVWSKMNELPYQDGYARRSFRMKEPDEHHLKNKLAFLQSLYQLRVDKKSSALFNMSVLEIVQYMGYTYNYYLALPLSIYLEKENQDALQALVWDIFLAEDEIGMVTSSLIRGLLLSNKKESWEMVGKLLLSAQRQEGLRQTILEVLDETSVGALDYMIKLILEHNLYRFSSVVRAVDTWFGFGWEAPKKATIKRVLELSSHHFDKPEEIEKRLKKSRDNLEIYVALWAKSVLFDVDEANLLAIEMIKNDKTREKKLLACMFMHATNRTDHTLLEWIYENFGLGDVILDYYMLYLLPNDEIEKTVSTLFERIKTVALSVPKDGVSLKGKVFEWQTLTVESSFFYRKILNNASEDILKELGQDIVLLPSLVRETYVKELFPNYFVWGWDVNGLQKKKPKPLDLAEDSWKREVLYQALVDKNTAVQATGLNILNAVDLYEKEYDVIELLFKRKSKFLRQFLIDFTLKQEEKVLSAMVDNIIVSKDVSQRLGGLEILTQLHGKNKMTAFVKKHIEHYQNRLKISKNEEVLLNKFSSKEEELNCTHANGYGVVDYEKLQPLYKLEDKFSGIDKTKNVFDAFMDSDKTLKAINNLIALFKKHQNHEYAYEGWNGESETQLLINGIERTKRETTDLSKEEKFKLLPLYKVWEQWYKDSNLNEIEMMVAYGATKIKAYKYIKKPSEEIIARYYPELEGLELKIENNWRSFDRIINDLIFEVIDAYCDRVKLTSFQLDIIESMMINFPKQQRDYSSYRIASELENYWDLEARELELIERKWKVSMRLFYAKQDKKGSMTSTELAKKNKNRGDLPHDSFILRLYREGLLNEHDFLYHLLVEGRSFIKQFELKVYKEKDPFFKFSEASLNILKPKYAQLKENFLEIELTRGDKETEVSEYIDHFAKIEGNEYFSRILALIGKSKLNTHVLSEILRKTKPKEDEKYEDFETLVKPLKLTKNRWLEVAMYLPQWADWIGILIKLEALEDAVWWFQAHASDKYYLSDEDKAIISKYSAISNEDFGRGALDIDWFNEVYSQIGKANWRILTEFAKYTNGGHRLVKLYSSIILGEVKIREIGQKVKTKRDKDYLRGLGLVPLSKKTPQKDLLNRYNIFQTFLKESKQFGAQRQESEKNAVEIGMDNLSRTAGYSDSIRLSLAMEAKATNEIMEKSILTFNEVVLSLKIDDFGKADIFVEKEGKSQKSIPAKLKKEKAVKELVANKSYLKKQYSRVLKFLEESMVTEEQFSVEELESLMAHPVVKALLSKLIIWVDTGEVAVFDSSLKLVAFDDNIKRFDPTATCLIAHASHLHENNTWSELQKFAFDSNLIQPFKQIFRELYLLTEDEKEKAIHSKRYEGHQVQVQKTVALLKTRGWKVDYDEGLHKAFYKKGYVARIYAMADWYSPSDVEAPTLEQVSFESLKNGKNIQLMDVNKVIFSEVMRDMDLVVSVAHVGGVDPEASHSTLEMRAVLAKESARLFKLENVEVKERHMIIEGKLATYSVHLGSGIISKEGLSLSIIPVHSQHRGRLFLPFIDDDPKSAEIISKMKLLAEDEKIQDPTILSQILG</sequence>
<dbReference type="EMBL" id="CACVAU010000063">
    <property type="protein sequence ID" value="CAA6821288.1"/>
    <property type="molecule type" value="Genomic_DNA"/>
</dbReference>
<dbReference type="Pfam" id="PF18991">
    <property type="entry name" value="DUF5724"/>
    <property type="match status" value="1"/>
</dbReference>
<organism evidence="4">
    <name type="scientific">uncultured Sulfurovum sp</name>
    <dbReference type="NCBI Taxonomy" id="269237"/>
    <lineage>
        <taxon>Bacteria</taxon>
        <taxon>Pseudomonadati</taxon>
        <taxon>Campylobacterota</taxon>
        <taxon>Epsilonproteobacteria</taxon>
        <taxon>Campylobacterales</taxon>
        <taxon>Sulfurovaceae</taxon>
        <taxon>Sulfurovum</taxon>
        <taxon>environmental samples</taxon>
    </lineage>
</organism>
<feature type="domain" description="DUF4132" evidence="1">
    <location>
        <begin position="1289"/>
        <end position="1464"/>
    </location>
</feature>
<evidence type="ECO:0000259" key="3">
    <source>
        <dbReference type="Pfam" id="PF24879"/>
    </source>
</evidence>
<dbReference type="InterPro" id="IPR043782">
    <property type="entry name" value="DUF5724"/>
</dbReference>
<dbReference type="InterPro" id="IPR025406">
    <property type="entry name" value="DUF4132"/>
</dbReference>
<dbReference type="Pfam" id="PF24879">
    <property type="entry name" value="DUF7737"/>
    <property type="match status" value="1"/>
</dbReference>
<proteinExistence type="predicted"/>
<feature type="domain" description="DUF7737" evidence="3">
    <location>
        <begin position="1555"/>
        <end position="1654"/>
    </location>
</feature>
<gene>
    <name evidence="4" type="ORF">HELGO_WM5486</name>
</gene>
<evidence type="ECO:0000313" key="4">
    <source>
        <dbReference type="EMBL" id="CAA6821288.1"/>
    </source>
</evidence>
<evidence type="ECO:0000259" key="1">
    <source>
        <dbReference type="Pfam" id="PF13569"/>
    </source>
</evidence>
<reference evidence="4" key="1">
    <citation type="submission" date="2020-01" db="EMBL/GenBank/DDBJ databases">
        <authorList>
            <person name="Meier V. D."/>
            <person name="Meier V D."/>
        </authorList>
    </citation>
    <scope>NUCLEOTIDE SEQUENCE</scope>
    <source>
        <strain evidence="4">HLG_WM_MAG_05</strain>
    </source>
</reference>
<protein>
    <submittedName>
        <fullName evidence="4">DUF4132 domain-containing protein</fullName>
    </submittedName>
</protein>